<gene>
    <name evidence="5" type="ORF">FHS55_001913</name>
</gene>
<keyword evidence="5" id="KW-0378">Hydrolase</keyword>
<dbReference type="RefSeq" id="WP_183189480.1">
    <property type="nucleotide sequence ID" value="NZ_JACICD010000003.1"/>
</dbReference>
<dbReference type="PANTHER" id="PTHR11596">
    <property type="entry name" value="ALKALINE PHOSPHATASE"/>
    <property type="match status" value="1"/>
</dbReference>
<dbReference type="SUPFAM" id="SSF53649">
    <property type="entry name" value="Alkaline phosphatase-like"/>
    <property type="match status" value="1"/>
</dbReference>
<feature type="binding site" evidence="2">
    <location>
        <position position="387"/>
    </location>
    <ligand>
        <name>Zn(2+)</name>
        <dbReference type="ChEBI" id="CHEBI:29105"/>
        <label>2</label>
    </ligand>
</feature>
<keyword evidence="2" id="KW-0479">Metal-binding</keyword>
<dbReference type="Pfam" id="PF00245">
    <property type="entry name" value="Alk_phosphatase"/>
    <property type="match status" value="1"/>
</dbReference>
<reference evidence="5 6" key="1">
    <citation type="submission" date="2020-08" db="EMBL/GenBank/DDBJ databases">
        <title>Genomic Encyclopedia of Type Strains, Phase IV (KMG-IV): sequencing the most valuable type-strain genomes for metagenomic binning, comparative biology and taxonomic classification.</title>
        <authorList>
            <person name="Goeker M."/>
        </authorList>
    </citation>
    <scope>NUCLEOTIDE SEQUENCE [LARGE SCALE GENOMIC DNA]</scope>
    <source>
        <strain evidence="5 6">DSM 5895</strain>
    </source>
</reference>
<comment type="cofactor">
    <cofactor evidence="2">
        <name>Zn(2+)</name>
        <dbReference type="ChEBI" id="CHEBI:29105"/>
    </cofactor>
    <text evidence="2">Binds 2 Zn(2+) ions.</text>
</comment>
<feature type="binding site" evidence="2">
    <location>
        <position position="239"/>
    </location>
    <ligand>
        <name>Mg(2+)</name>
        <dbReference type="ChEBI" id="CHEBI:18420"/>
    </ligand>
</feature>
<comment type="caution">
    <text evidence="5">The sequence shown here is derived from an EMBL/GenBank/DDBJ whole genome shotgun (WGS) entry which is preliminary data.</text>
</comment>
<name>A0A839Z3N9_9HYPH</name>
<feature type="binding site" evidence="2">
    <location>
        <position position="383"/>
    </location>
    <ligand>
        <name>Zn(2+)</name>
        <dbReference type="ChEBI" id="CHEBI:29105"/>
        <label>2</label>
    </ligand>
</feature>
<keyword evidence="2" id="KW-0460">Magnesium</keyword>
<dbReference type="EMBL" id="JACICD010000003">
    <property type="protein sequence ID" value="MBB3771314.1"/>
    <property type="molecule type" value="Genomic_DNA"/>
</dbReference>
<feature type="binding site" evidence="2">
    <location>
        <position position="131"/>
    </location>
    <ligand>
        <name>Mg(2+)</name>
        <dbReference type="ChEBI" id="CHEBI:18420"/>
    </ligand>
</feature>
<feature type="binding site" evidence="2">
    <location>
        <position position="425"/>
    </location>
    <ligand>
        <name>Zn(2+)</name>
        <dbReference type="ChEBI" id="CHEBI:29105"/>
        <label>2</label>
    </ligand>
</feature>
<feature type="active site" description="Phosphoserine intermediate" evidence="1">
    <location>
        <position position="180"/>
    </location>
</feature>
<dbReference type="InterPro" id="IPR001952">
    <property type="entry name" value="Alkaline_phosphatase"/>
</dbReference>
<keyword evidence="2" id="KW-0862">Zinc</keyword>
<accession>A0A839Z3N9</accession>
<dbReference type="Gene3D" id="3.40.720.10">
    <property type="entry name" value="Alkaline Phosphatase, subunit A"/>
    <property type="match status" value="1"/>
</dbReference>
<dbReference type="AlphaFoldDB" id="A0A839Z3N9"/>
<evidence type="ECO:0000313" key="6">
    <source>
        <dbReference type="Proteomes" id="UP000533469"/>
    </source>
</evidence>
<feature type="binding site" evidence="2">
    <location>
        <position position="426"/>
    </location>
    <ligand>
        <name>Zn(2+)</name>
        <dbReference type="ChEBI" id="CHEBI:29105"/>
        <label>2</label>
    </ligand>
</feature>
<keyword evidence="4" id="KW-0732">Signal</keyword>
<protein>
    <submittedName>
        <fullName evidence="5">Alkaline phosphatase</fullName>
        <ecNumber evidence="5">3.1.3.1</ecNumber>
    </submittedName>
</protein>
<keyword evidence="6" id="KW-1185">Reference proteome</keyword>
<dbReference type="SMART" id="SM00098">
    <property type="entry name" value="alkPPc"/>
    <property type="match status" value="1"/>
</dbReference>
<evidence type="ECO:0000313" key="5">
    <source>
        <dbReference type="EMBL" id="MBB3771314.1"/>
    </source>
</evidence>
<feature type="binding site" evidence="2">
    <location>
        <position position="131"/>
    </location>
    <ligand>
        <name>Zn(2+)</name>
        <dbReference type="ChEBI" id="CHEBI:29105"/>
        <label>2</label>
    </ligand>
</feature>
<sequence>MRRLLAALATTTCLIAAADAATVYPLDRATILAGSPFDFKVEFDAVVKPADVSVTINGEPAEKVLGKAPEFIEKEKGVEATAVLLRAVNIAAPGTYKVEAKAGNETKAVTWNVYGTPATAKAKNVIFFLGDGLSVAHRTGARLMSKGMHEGKADGRLNLDDIPPVAFIGTSATNAIATDSANTMSAYMTGHKTAVNAIGVYADRTKDVLDDPRVENMAEALRRTGKKSIGLVVTSEVEDATPAAVIGHTRARAEKAVLVEQLFEVKPDIILGGGSAYFLPKATPGSKRKDEKDYIALFRDQGYTLATTKEELASAAGSNSGKILGLFHTGNLDTVLDRQFLKKGTVAKFPNQPGLVEMTKVALDQLSKNPEGFFLMVEGSSIDKMSHPMDWDRALYETIEFDQAIGLAREFVKTHPDTLIVVTGDHTHGVSIVGTVDDDKPGPEMREKVGVYADAGFPNYEDKNGDGYPDKVDVSRRLAIFSSNFPDYYETFRPKMDGPFEPAVQNEKKEYVANEAYKDVPGAVLRIGNIPRSSDTAVHAVDDVVLQAVGPGADGFRGYMEQSDVYRAIAEALALAPAKN</sequence>
<feature type="binding site" evidence="2">
    <location>
        <position position="539"/>
    </location>
    <ligand>
        <name>Zn(2+)</name>
        <dbReference type="ChEBI" id="CHEBI:29105"/>
        <label>2</label>
    </ligand>
</feature>
<evidence type="ECO:0000256" key="2">
    <source>
        <dbReference type="PIRSR" id="PIRSR601952-2"/>
    </source>
</evidence>
<evidence type="ECO:0000256" key="4">
    <source>
        <dbReference type="SAM" id="SignalP"/>
    </source>
</evidence>
<feature type="signal peptide" evidence="4">
    <location>
        <begin position="1"/>
        <end position="20"/>
    </location>
</feature>
<dbReference type="GO" id="GO:0004035">
    <property type="term" value="F:alkaline phosphatase activity"/>
    <property type="evidence" value="ECO:0007669"/>
    <property type="project" value="UniProtKB-EC"/>
</dbReference>
<dbReference type="EC" id="3.1.3.1" evidence="5"/>
<organism evidence="5 6">
    <name type="scientific">Ancylobacter tetraedralis</name>
    <dbReference type="NCBI Taxonomy" id="217068"/>
    <lineage>
        <taxon>Bacteria</taxon>
        <taxon>Pseudomonadati</taxon>
        <taxon>Pseudomonadota</taxon>
        <taxon>Alphaproteobacteria</taxon>
        <taxon>Hyphomicrobiales</taxon>
        <taxon>Xanthobacteraceae</taxon>
        <taxon>Ancylobacter</taxon>
    </lineage>
</organism>
<dbReference type="Proteomes" id="UP000533469">
    <property type="component" value="Unassembled WGS sequence"/>
</dbReference>
<feature type="binding site" evidence="2">
    <location>
        <position position="241"/>
    </location>
    <ligand>
        <name>Mg(2+)</name>
        <dbReference type="ChEBI" id="CHEBI:18420"/>
    </ligand>
</feature>
<dbReference type="PRINTS" id="PR00113">
    <property type="entry name" value="ALKPHPHTASE"/>
</dbReference>
<feature type="binding site" evidence="2">
    <location>
        <position position="378"/>
    </location>
    <ligand>
        <name>Mg(2+)</name>
        <dbReference type="ChEBI" id="CHEBI:18420"/>
    </ligand>
</feature>
<dbReference type="InterPro" id="IPR017850">
    <property type="entry name" value="Alkaline_phosphatase_core_sf"/>
</dbReference>
<dbReference type="CDD" id="cd16012">
    <property type="entry name" value="ALP"/>
    <property type="match status" value="1"/>
</dbReference>
<proteinExistence type="inferred from homology"/>
<dbReference type="PANTHER" id="PTHR11596:SF72">
    <property type="entry name" value="ALKALINE PHOSPHATASE"/>
    <property type="match status" value="1"/>
</dbReference>
<dbReference type="GO" id="GO:0046872">
    <property type="term" value="F:metal ion binding"/>
    <property type="evidence" value="ECO:0007669"/>
    <property type="project" value="UniProtKB-KW"/>
</dbReference>
<comment type="cofactor">
    <cofactor evidence="2">
        <name>Mg(2+)</name>
        <dbReference type="ChEBI" id="CHEBI:18420"/>
    </cofactor>
    <text evidence="2">Binds 1 Mg(2+) ion.</text>
</comment>
<feature type="chain" id="PRO_5032772298" evidence="4">
    <location>
        <begin position="21"/>
        <end position="580"/>
    </location>
</feature>
<evidence type="ECO:0000256" key="1">
    <source>
        <dbReference type="PIRSR" id="PIRSR601952-1"/>
    </source>
</evidence>
<comment type="similarity">
    <text evidence="3">Belongs to the alkaline phosphatase family.</text>
</comment>
<evidence type="ECO:0000256" key="3">
    <source>
        <dbReference type="RuleBase" id="RU003946"/>
    </source>
</evidence>